<reference evidence="1" key="2">
    <citation type="journal article" date="2015" name="Fish Shellfish Immunol.">
        <title>Early steps in the European eel (Anguilla anguilla)-Vibrio vulnificus interaction in the gills: Role of the RtxA13 toxin.</title>
        <authorList>
            <person name="Callol A."/>
            <person name="Pajuelo D."/>
            <person name="Ebbesson L."/>
            <person name="Teles M."/>
            <person name="MacKenzie S."/>
            <person name="Amaro C."/>
        </authorList>
    </citation>
    <scope>NUCLEOTIDE SEQUENCE</scope>
</reference>
<name>A0A0E9SDK5_ANGAN</name>
<organism evidence="1">
    <name type="scientific">Anguilla anguilla</name>
    <name type="common">European freshwater eel</name>
    <name type="synonym">Muraena anguilla</name>
    <dbReference type="NCBI Taxonomy" id="7936"/>
    <lineage>
        <taxon>Eukaryota</taxon>
        <taxon>Metazoa</taxon>
        <taxon>Chordata</taxon>
        <taxon>Craniata</taxon>
        <taxon>Vertebrata</taxon>
        <taxon>Euteleostomi</taxon>
        <taxon>Actinopterygii</taxon>
        <taxon>Neopterygii</taxon>
        <taxon>Teleostei</taxon>
        <taxon>Anguilliformes</taxon>
        <taxon>Anguillidae</taxon>
        <taxon>Anguilla</taxon>
    </lineage>
</organism>
<sequence length="11" mass="1194">MLLIVKYTAAA</sequence>
<evidence type="ECO:0000313" key="1">
    <source>
        <dbReference type="EMBL" id="JAH39312.1"/>
    </source>
</evidence>
<accession>A0A0E9SDK5</accession>
<proteinExistence type="predicted"/>
<reference evidence="1" key="1">
    <citation type="submission" date="2014-11" db="EMBL/GenBank/DDBJ databases">
        <authorList>
            <person name="Amaro Gonzalez C."/>
        </authorList>
    </citation>
    <scope>NUCLEOTIDE SEQUENCE</scope>
</reference>
<dbReference type="EMBL" id="GBXM01069265">
    <property type="protein sequence ID" value="JAH39312.1"/>
    <property type="molecule type" value="Transcribed_RNA"/>
</dbReference>
<protein>
    <submittedName>
        <fullName evidence="1">Uncharacterized protein</fullName>
    </submittedName>
</protein>